<comment type="catalytic activity">
    <reaction evidence="11">
        <text>N(6)-(pyridoxal phosphate)-L-lysyl-[4-amino-5-hydroxymethyl-2-methylpyrimidine phosphate synthase] + L-histidyl-[4-amino-5-hydroxymethyl-2-methylpyrimidine phosphate synthase] + 2 Fe(3+) + 4 H2O = L-lysyl-[4-amino-5-hydroxymethyl-2-methylpyrimidine phosphate synthase] + (2S)-2-amino-5-hydroxy-4-oxopentanoyl-[4-amino-5-hydroxymethyl-2-methylpyrimidine phosphate synthase] + 4-amino-2-methyl-5-(phosphooxymethyl)pyrimidine + 3-oxopropanoate + 2 Fe(2+) + 2 H(+)</text>
        <dbReference type="Rhea" id="RHEA:65756"/>
        <dbReference type="Rhea" id="RHEA-COMP:16892"/>
        <dbReference type="Rhea" id="RHEA-COMP:16893"/>
        <dbReference type="Rhea" id="RHEA-COMP:16894"/>
        <dbReference type="Rhea" id="RHEA-COMP:16895"/>
        <dbReference type="ChEBI" id="CHEBI:15377"/>
        <dbReference type="ChEBI" id="CHEBI:15378"/>
        <dbReference type="ChEBI" id="CHEBI:29033"/>
        <dbReference type="ChEBI" id="CHEBI:29034"/>
        <dbReference type="ChEBI" id="CHEBI:29969"/>
        <dbReference type="ChEBI" id="CHEBI:29979"/>
        <dbReference type="ChEBI" id="CHEBI:33190"/>
        <dbReference type="ChEBI" id="CHEBI:58354"/>
        <dbReference type="ChEBI" id="CHEBI:143915"/>
        <dbReference type="ChEBI" id="CHEBI:157692"/>
    </reaction>
    <physiologicalReaction direction="left-to-right" evidence="11">
        <dbReference type="Rhea" id="RHEA:65757"/>
    </physiologicalReaction>
</comment>
<reference evidence="14" key="1">
    <citation type="submission" date="2021-03" db="EMBL/GenBank/DDBJ databases">
        <title>Microbacterium sp. nov., a novel actinobacterium isolated from cow dung.</title>
        <authorList>
            <person name="Zhang L."/>
        </authorList>
    </citation>
    <scope>NUCLEOTIDE SEQUENCE</scope>
    <source>
        <strain evidence="14">NEAU-LLB</strain>
    </source>
</reference>
<dbReference type="SUPFAM" id="SSF53850">
    <property type="entry name" value="Periplasmic binding protein-like II"/>
    <property type="match status" value="1"/>
</dbReference>
<evidence type="ECO:0000256" key="1">
    <source>
        <dbReference type="ARBA" id="ARBA00003469"/>
    </source>
</evidence>
<feature type="domain" description="SsuA/THI5-like" evidence="13">
    <location>
        <begin position="56"/>
        <end position="266"/>
    </location>
</feature>
<evidence type="ECO:0000256" key="12">
    <source>
        <dbReference type="SAM" id="SignalP"/>
    </source>
</evidence>
<dbReference type="GO" id="GO:0009228">
    <property type="term" value="P:thiamine biosynthetic process"/>
    <property type="evidence" value="ECO:0007669"/>
    <property type="project" value="UniProtKB-KW"/>
</dbReference>
<dbReference type="GO" id="GO:0016740">
    <property type="term" value="F:transferase activity"/>
    <property type="evidence" value="ECO:0007669"/>
    <property type="project" value="UniProtKB-KW"/>
</dbReference>
<keyword evidence="7" id="KW-0663">Pyridoxal phosphate</keyword>
<dbReference type="InterPro" id="IPR027939">
    <property type="entry name" value="NMT1/THI5"/>
</dbReference>
<evidence type="ECO:0000256" key="11">
    <source>
        <dbReference type="ARBA" id="ARBA00048179"/>
    </source>
</evidence>
<evidence type="ECO:0000256" key="10">
    <source>
        <dbReference type="ARBA" id="ARBA00033171"/>
    </source>
</evidence>
<dbReference type="PANTHER" id="PTHR31528:SF1">
    <property type="entry name" value="4-AMINO-5-HYDROXYMETHYL-2-METHYLPYRIMIDINE PHOSPHATE SYNTHASE THI11-RELATED"/>
    <property type="match status" value="1"/>
</dbReference>
<keyword evidence="9" id="KW-0408">Iron</keyword>
<dbReference type="Proteomes" id="UP000680132">
    <property type="component" value="Unassembled WGS sequence"/>
</dbReference>
<dbReference type="InterPro" id="IPR015168">
    <property type="entry name" value="SsuA/THI5"/>
</dbReference>
<evidence type="ECO:0000256" key="3">
    <source>
        <dbReference type="ARBA" id="ARBA00009406"/>
    </source>
</evidence>
<evidence type="ECO:0000256" key="6">
    <source>
        <dbReference type="ARBA" id="ARBA00022723"/>
    </source>
</evidence>
<evidence type="ECO:0000256" key="5">
    <source>
        <dbReference type="ARBA" id="ARBA00022679"/>
    </source>
</evidence>
<protein>
    <recommendedName>
        <fullName evidence="10">Thiamine pyrimidine synthase</fullName>
    </recommendedName>
</protein>
<name>A0A939TQ75_9MICO</name>
<dbReference type="EMBL" id="JAGFOA010000002">
    <property type="protein sequence ID" value="MBO3662851.1"/>
    <property type="molecule type" value="Genomic_DNA"/>
</dbReference>
<comment type="pathway">
    <text evidence="2">Cofactor biosynthesis; thiamine diphosphate biosynthesis.</text>
</comment>
<sequence length="352" mass="36686">MMRTTFVRRGLAAAGLILTGAVALTACAGGDTGAEAEAAESAGHGSITVQQSWIKNEEFAGEFYATSKGYYEEAGFDEVTLLEGPSTGVAELMGGTAQIALNDPLAVGAAVANEGATIKMIGATFQKNPFTILSLKDGADIATVDDLKGKKIGVQDSNRAAFDAFLAANDLSSDDVQVVAVQYDPSPLVNGEVDGFYAYLTNEALTVELGGNPVTNLPLADNGFPLVAETVSVTDAYLAENRELLKDFLVAEIKGWTDVLADPTQAAADVVADFGTDLDPVKTEAAMKAQALLIATPDTEAHGLFSITEDMQEATVASLKGSGISVEASQIFDLSLLTEVYEEHPELVAYAG</sequence>
<evidence type="ECO:0000256" key="2">
    <source>
        <dbReference type="ARBA" id="ARBA00004948"/>
    </source>
</evidence>
<comment type="similarity">
    <text evidence="3">Belongs to the NMT1/THI5 family.</text>
</comment>
<keyword evidence="5" id="KW-0808">Transferase</keyword>
<gene>
    <name evidence="14" type="ORF">J5V96_04905</name>
</gene>
<dbReference type="Gene3D" id="3.40.190.10">
    <property type="entry name" value="Periplasmic binding protein-like II"/>
    <property type="match status" value="2"/>
</dbReference>
<evidence type="ECO:0000256" key="4">
    <source>
        <dbReference type="ARBA" id="ARBA00011738"/>
    </source>
</evidence>
<evidence type="ECO:0000313" key="15">
    <source>
        <dbReference type="Proteomes" id="UP000680132"/>
    </source>
</evidence>
<accession>A0A939TQ75</accession>
<evidence type="ECO:0000256" key="8">
    <source>
        <dbReference type="ARBA" id="ARBA00022977"/>
    </source>
</evidence>
<keyword evidence="8" id="KW-0784">Thiamine biosynthesis</keyword>
<dbReference type="Pfam" id="PF09084">
    <property type="entry name" value="NMT1"/>
    <property type="match status" value="1"/>
</dbReference>
<dbReference type="RefSeq" id="WP_208501136.1">
    <property type="nucleotide sequence ID" value="NZ_JAGFOA010000002.1"/>
</dbReference>
<feature type="signal peptide" evidence="12">
    <location>
        <begin position="1"/>
        <end position="28"/>
    </location>
</feature>
<comment type="caution">
    <text evidence="14">The sequence shown here is derived from an EMBL/GenBank/DDBJ whole genome shotgun (WGS) entry which is preliminary data.</text>
</comment>
<keyword evidence="15" id="KW-1185">Reference proteome</keyword>
<keyword evidence="12" id="KW-0732">Signal</keyword>
<evidence type="ECO:0000259" key="13">
    <source>
        <dbReference type="Pfam" id="PF09084"/>
    </source>
</evidence>
<keyword evidence="6" id="KW-0479">Metal-binding</keyword>
<evidence type="ECO:0000256" key="7">
    <source>
        <dbReference type="ARBA" id="ARBA00022898"/>
    </source>
</evidence>
<dbReference type="PANTHER" id="PTHR31528">
    <property type="entry name" value="4-AMINO-5-HYDROXYMETHYL-2-METHYLPYRIMIDINE PHOSPHATE SYNTHASE THI11-RELATED"/>
    <property type="match status" value="1"/>
</dbReference>
<comment type="subunit">
    <text evidence="4">Homodimer.</text>
</comment>
<dbReference type="AlphaFoldDB" id="A0A939TQ75"/>
<proteinExistence type="inferred from homology"/>
<feature type="chain" id="PRO_5039328391" description="Thiamine pyrimidine synthase" evidence="12">
    <location>
        <begin position="29"/>
        <end position="352"/>
    </location>
</feature>
<organism evidence="14 15">
    <name type="scientific">Microbacterium stercoris</name>
    <dbReference type="NCBI Taxonomy" id="2820289"/>
    <lineage>
        <taxon>Bacteria</taxon>
        <taxon>Bacillati</taxon>
        <taxon>Actinomycetota</taxon>
        <taxon>Actinomycetes</taxon>
        <taxon>Micrococcales</taxon>
        <taxon>Microbacteriaceae</taxon>
        <taxon>Microbacterium</taxon>
    </lineage>
</organism>
<dbReference type="PROSITE" id="PS51257">
    <property type="entry name" value="PROKAR_LIPOPROTEIN"/>
    <property type="match status" value="1"/>
</dbReference>
<dbReference type="GO" id="GO:0046872">
    <property type="term" value="F:metal ion binding"/>
    <property type="evidence" value="ECO:0007669"/>
    <property type="project" value="UniProtKB-KW"/>
</dbReference>
<evidence type="ECO:0000256" key="9">
    <source>
        <dbReference type="ARBA" id="ARBA00023004"/>
    </source>
</evidence>
<evidence type="ECO:0000313" key="14">
    <source>
        <dbReference type="EMBL" id="MBO3662851.1"/>
    </source>
</evidence>
<comment type="function">
    <text evidence="1">Responsible for the formation of the pyrimidine heterocycle in the thiamine biosynthesis pathway. Catalyzes the formation of hydroxymethylpyrimidine phosphate (HMP-P) from histidine and pyridoxal phosphate (PLP). The protein uses PLP and the active site histidine to form HMP-P, generating an inactive enzyme. The enzyme can only undergo a single turnover, which suggests it is a suicide enzyme.</text>
</comment>